<organism evidence="6 7">
    <name type="scientific">Monoglobus pectinilyticus</name>
    <dbReference type="NCBI Taxonomy" id="1981510"/>
    <lineage>
        <taxon>Bacteria</taxon>
        <taxon>Bacillati</taxon>
        <taxon>Bacillota</taxon>
        <taxon>Clostridia</taxon>
        <taxon>Monoglobales</taxon>
        <taxon>Monoglobaceae</taxon>
        <taxon>Monoglobus</taxon>
    </lineage>
</organism>
<reference evidence="6 7" key="1">
    <citation type="submission" date="2017-04" db="EMBL/GenBank/DDBJ databases">
        <title>Monoglobus pectinilyticus 14 draft genome.</title>
        <authorList>
            <person name="Kim C."/>
            <person name="Rosendale D.I."/>
            <person name="Kelly W.J."/>
            <person name="Tannock G.W."/>
            <person name="Patchett M.L."/>
            <person name="Jordens J.Z."/>
        </authorList>
    </citation>
    <scope>NUCLEOTIDE SEQUENCE [LARGE SCALE GENOMIC DNA]</scope>
    <source>
        <strain evidence="6 7">14</strain>
    </source>
</reference>
<dbReference type="PROSITE" id="PS00198">
    <property type="entry name" value="4FE4S_FER_1"/>
    <property type="match status" value="1"/>
</dbReference>
<keyword evidence="4" id="KW-0411">Iron-sulfur</keyword>
<dbReference type="GO" id="GO:0051536">
    <property type="term" value="F:iron-sulfur cluster binding"/>
    <property type="evidence" value="ECO:0007669"/>
    <property type="project" value="UniProtKB-KW"/>
</dbReference>
<evidence type="ECO:0000259" key="5">
    <source>
        <dbReference type="PROSITE" id="PS51379"/>
    </source>
</evidence>
<evidence type="ECO:0000256" key="3">
    <source>
        <dbReference type="ARBA" id="ARBA00023004"/>
    </source>
</evidence>
<keyword evidence="3" id="KW-0408">Iron</keyword>
<dbReference type="NCBIfam" id="TIGR02175">
    <property type="entry name" value="PorC_KorC"/>
    <property type="match status" value="1"/>
</dbReference>
<dbReference type="GeneID" id="98061628"/>
<dbReference type="EC" id="1.2.7.1" evidence="6"/>
<keyword evidence="7" id="KW-1185">Reference proteome</keyword>
<dbReference type="InterPro" id="IPR017900">
    <property type="entry name" value="4Fe4S_Fe_S_CS"/>
</dbReference>
<dbReference type="SUPFAM" id="SSF53323">
    <property type="entry name" value="Pyruvate-ferredoxin oxidoreductase, PFOR, domain III"/>
    <property type="match status" value="1"/>
</dbReference>
<gene>
    <name evidence="6" type="ORF">B9O19_00197</name>
</gene>
<protein>
    <submittedName>
        <fullName evidence="6">Pyruvate synthase</fullName>
        <ecNumber evidence="6">1.2.7.1</ecNumber>
    </submittedName>
</protein>
<keyword evidence="2 6" id="KW-0560">Oxidoreductase</keyword>
<keyword evidence="1" id="KW-0479">Metal-binding</keyword>
<dbReference type="InterPro" id="IPR019752">
    <property type="entry name" value="Pyrv/ketoisovalerate_OxRed_cat"/>
</dbReference>
<dbReference type="Proteomes" id="UP000235589">
    <property type="component" value="Chromosome"/>
</dbReference>
<dbReference type="InterPro" id="IPR011894">
    <property type="entry name" value="PorC_KorC"/>
</dbReference>
<dbReference type="Pfam" id="PF14697">
    <property type="entry name" value="Fer4_21"/>
    <property type="match status" value="1"/>
</dbReference>
<dbReference type="InterPro" id="IPR051626">
    <property type="entry name" value="Oxidoreductase_gamma_subunit"/>
</dbReference>
<dbReference type="InterPro" id="IPR017896">
    <property type="entry name" value="4Fe4S_Fe-S-bd"/>
</dbReference>
<evidence type="ECO:0000256" key="4">
    <source>
        <dbReference type="ARBA" id="ARBA00023014"/>
    </source>
</evidence>
<feature type="domain" description="4Fe-4S ferredoxin-type" evidence="5">
    <location>
        <begin position="249"/>
        <end position="278"/>
    </location>
</feature>
<dbReference type="Gene3D" id="3.40.920.10">
    <property type="entry name" value="Pyruvate-ferredoxin oxidoreductase, PFOR, domain III"/>
    <property type="match status" value="1"/>
</dbReference>
<feature type="domain" description="4Fe-4S ferredoxin-type" evidence="5">
    <location>
        <begin position="287"/>
        <end position="316"/>
    </location>
</feature>
<accession>A0A2K9NZB5</accession>
<evidence type="ECO:0000256" key="1">
    <source>
        <dbReference type="ARBA" id="ARBA00022723"/>
    </source>
</evidence>
<dbReference type="PANTHER" id="PTHR43366">
    <property type="entry name" value="PYRUVATE SYNTHASE SUBUNIT PORC"/>
    <property type="match status" value="1"/>
</dbReference>
<keyword evidence="6" id="KW-0670">Pyruvate</keyword>
<dbReference type="OrthoDB" id="9794954at2"/>
<dbReference type="GO" id="GO:0046872">
    <property type="term" value="F:metal ion binding"/>
    <property type="evidence" value="ECO:0007669"/>
    <property type="project" value="UniProtKB-KW"/>
</dbReference>
<name>A0A2K9NZB5_9FIRM</name>
<sequence length="363" mass="40386">MDQEKLPVKNDRGYYEIRLESIGGLGANLCGKMLGELGVTCLKLNAASFSSYGSEKRGSPVKAHIRWSEPDVEIQLNSPIESPHILGLFHEAMTGKVPVTAGLTEKSKVVINTSRSPEEIQKALNLCCGEIFCIDAQKIAMESKTRINMVMLGAICKASNFVPLDAAIKITEETIGKKYPNLIEKNIDGVRRGYNETISKFFERNNKIEPLKYKEAENRWGYENAPIGGINNRIGSTVSNDLSASREGYIPLFVQEKCINCGLCDTTCPDMVFQFMPGTYKEKPAMVNMGLDYHHCKGCLRCVDVCPTNALVAGLEREHPDKKWFVRNKDLIVDKLEYEDAGANSWITSEAYLDEKRVDGGIV</sequence>
<evidence type="ECO:0000256" key="2">
    <source>
        <dbReference type="ARBA" id="ARBA00023002"/>
    </source>
</evidence>
<dbReference type="Pfam" id="PF01558">
    <property type="entry name" value="POR"/>
    <property type="match status" value="1"/>
</dbReference>
<dbReference type="EMBL" id="CP020991">
    <property type="protein sequence ID" value="AUO18381.1"/>
    <property type="molecule type" value="Genomic_DNA"/>
</dbReference>
<dbReference type="GO" id="GO:0019164">
    <property type="term" value="F:pyruvate synthase activity"/>
    <property type="evidence" value="ECO:0007669"/>
    <property type="project" value="UniProtKB-EC"/>
</dbReference>
<dbReference type="InterPro" id="IPR002869">
    <property type="entry name" value="Pyrv_flavodox_OxRed_cen"/>
</dbReference>
<evidence type="ECO:0000313" key="6">
    <source>
        <dbReference type="EMBL" id="AUO18381.1"/>
    </source>
</evidence>
<dbReference type="KEGG" id="mpec:B9O19_00197"/>
<dbReference type="RefSeq" id="WP_102364684.1">
    <property type="nucleotide sequence ID" value="NZ_CP020991.1"/>
</dbReference>
<dbReference type="Gene3D" id="3.30.70.3270">
    <property type="match status" value="1"/>
</dbReference>
<dbReference type="PANTHER" id="PTHR43366:SF1">
    <property type="entry name" value="PYRUVATE SYNTHASE SUBUNIT PORC"/>
    <property type="match status" value="1"/>
</dbReference>
<dbReference type="PROSITE" id="PS51379">
    <property type="entry name" value="4FE4S_FER_2"/>
    <property type="match status" value="2"/>
</dbReference>
<dbReference type="AlphaFoldDB" id="A0A2K9NZB5"/>
<evidence type="ECO:0000313" key="7">
    <source>
        <dbReference type="Proteomes" id="UP000235589"/>
    </source>
</evidence>
<proteinExistence type="predicted"/>
<dbReference type="SUPFAM" id="SSF54862">
    <property type="entry name" value="4Fe-4S ferredoxins"/>
    <property type="match status" value="1"/>
</dbReference>